<accession>A0A4C1V6Q8</accession>
<dbReference type="OrthoDB" id="7474798at2759"/>
<sequence>MQKGRYAATAPLTVITPPICIWTRYHPQEKIQRSLGGGSIPLGIASRRKVKRPGSPFNARGSGTSNTPLLEQQSDCGTALGCFDCKRGPGRVAARRNELLSIASLLLITAVRNRSLAGRVTRMWLATLLPCCGTCCARGRPIIVEWERDARHSAGLSLVRDGNLGVMGGIRFVLPYLLQLLRMRSIANICPRDGGRYKNRQMRSELVELHYRLMDTREKRDQLQQDGERF</sequence>
<evidence type="ECO:0000256" key="1">
    <source>
        <dbReference type="SAM" id="MobiDB-lite"/>
    </source>
</evidence>
<dbReference type="Proteomes" id="UP000299102">
    <property type="component" value="Unassembled WGS sequence"/>
</dbReference>
<protein>
    <submittedName>
        <fullName evidence="2">Uncharacterized protein</fullName>
    </submittedName>
</protein>
<comment type="caution">
    <text evidence="2">The sequence shown here is derived from an EMBL/GenBank/DDBJ whole genome shotgun (WGS) entry which is preliminary data.</text>
</comment>
<evidence type="ECO:0000313" key="3">
    <source>
        <dbReference type="Proteomes" id="UP000299102"/>
    </source>
</evidence>
<keyword evidence="3" id="KW-1185">Reference proteome</keyword>
<dbReference type="EMBL" id="BGZK01000284">
    <property type="protein sequence ID" value="GBP34106.1"/>
    <property type="molecule type" value="Genomic_DNA"/>
</dbReference>
<gene>
    <name evidence="2" type="ORF">EVAR_28240_1</name>
</gene>
<reference evidence="2 3" key="1">
    <citation type="journal article" date="2019" name="Commun. Biol.">
        <title>The bagworm genome reveals a unique fibroin gene that provides high tensile strength.</title>
        <authorList>
            <person name="Kono N."/>
            <person name="Nakamura H."/>
            <person name="Ohtoshi R."/>
            <person name="Tomita M."/>
            <person name="Numata K."/>
            <person name="Arakawa K."/>
        </authorList>
    </citation>
    <scope>NUCLEOTIDE SEQUENCE [LARGE SCALE GENOMIC DNA]</scope>
</reference>
<dbReference type="AlphaFoldDB" id="A0A4C1V6Q8"/>
<organism evidence="2 3">
    <name type="scientific">Eumeta variegata</name>
    <name type="common">Bagworm moth</name>
    <name type="synonym">Eumeta japonica</name>
    <dbReference type="NCBI Taxonomy" id="151549"/>
    <lineage>
        <taxon>Eukaryota</taxon>
        <taxon>Metazoa</taxon>
        <taxon>Ecdysozoa</taxon>
        <taxon>Arthropoda</taxon>
        <taxon>Hexapoda</taxon>
        <taxon>Insecta</taxon>
        <taxon>Pterygota</taxon>
        <taxon>Neoptera</taxon>
        <taxon>Endopterygota</taxon>
        <taxon>Lepidoptera</taxon>
        <taxon>Glossata</taxon>
        <taxon>Ditrysia</taxon>
        <taxon>Tineoidea</taxon>
        <taxon>Psychidae</taxon>
        <taxon>Oiketicinae</taxon>
        <taxon>Eumeta</taxon>
    </lineage>
</organism>
<name>A0A4C1V6Q8_EUMVA</name>
<feature type="region of interest" description="Disordered" evidence="1">
    <location>
        <begin position="48"/>
        <end position="69"/>
    </location>
</feature>
<evidence type="ECO:0000313" key="2">
    <source>
        <dbReference type="EMBL" id="GBP34106.1"/>
    </source>
</evidence>
<proteinExistence type="predicted"/>